<organism evidence="6 7">
    <name type="scientific">Phoenix dactylifera</name>
    <name type="common">Date palm</name>
    <dbReference type="NCBI Taxonomy" id="42345"/>
    <lineage>
        <taxon>Eukaryota</taxon>
        <taxon>Viridiplantae</taxon>
        <taxon>Streptophyta</taxon>
        <taxon>Embryophyta</taxon>
        <taxon>Tracheophyta</taxon>
        <taxon>Spermatophyta</taxon>
        <taxon>Magnoliopsida</taxon>
        <taxon>Liliopsida</taxon>
        <taxon>Arecaceae</taxon>
        <taxon>Coryphoideae</taxon>
        <taxon>Phoeniceae</taxon>
        <taxon>Phoenix</taxon>
    </lineage>
</organism>
<dbReference type="PANTHER" id="PTHR33077">
    <property type="entry name" value="PROTEIN TIFY 4A-RELATED-RELATED"/>
    <property type="match status" value="1"/>
</dbReference>
<dbReference type="GO" id="GO:2000022">
    <property type="term" value="P:regulation of jasmonic acid mediated signaling pathway"/>
    <property type="evidence" value="ECO:0007669"/>
    <property type="project" value="UniProtKB-UniRule"/>
</dbReference>
<evidence type="ECO:0000256" key="4">
    <source>
        <dbReference type="RuleBase" id="RU369065"/>
    </source>
</evidence>
<dbReference type="InterPro" id="IPR018467">
    <property type="entry name" value="CCT_CS"/>
</dbReference>
<name>A0A8B7BGH2_PHODC</name>
<keyword evidence="4" id="KW-0539">Nucleus</keyword>
<evidence type="ECO:0000256" key="1">
    <source>
        <dbReference type="ARBA" id="ARBA00008614"/>
    </source>
</evidence>
<dbReference type="RefSeq" id="XP_008776226.1">
    <property type="nucleotide sequence ID" value="XM_008778004.4"/>
</dbReference>
<comment type="subcellular location">
    <subcellularLocation>
        <location evidence="4">Nucleus</location>
    </subcellularLocation>
</comment>
<dbReference type="GO" id="GO:0031347">
    <property type="term" value="P:regulation of defense response"/>
    <property type="evidence" value="ECO:0007669"/>
    <property type="project" value="UniProtKB-UniRule"/>
</dbReference>
<dbReference type="PROSITE" id="PS51320">
    <property type="entry name" value="TIFY"/>
    <property type="match status" value="1"/>
</dbReference>
<evidence type="ECO:0000256" key="2">
    <source>
        <dbReference type="ARBA" id="ARBA00022819"/>
    </source>
</evidence>
<comment type="function">
    <text evidence="4">Repressor of jasmonate responses.</text>
</comment>
<comment type="similarity">
    <text evidence="1 4">Belongs to the TIFY/JAZ family.</text>
</comment>
<dbReference type="PANTHER" id="PTHR33077:SF5">
    <property type="entry name" value="PROTEIN TIFY 9"/>
    <property type="match status" value="1"/>
</dbReference>
<dbReference type="InterPro" id="IPR040390">
    <property type="entry name" value="TIFY/JAZ"/>
</dbReference>
<reference evidence="6" key="1">
    <citation type="journal article" date="2019" name="Nat. Commun.">
        <title>Genome-wide association mapping of date palm fruit traits.</title>
        <authorList>
            <person name="Hazzouri K.M."/>
            <person name="Gros-Balthazard M."/>
            <person name="Flowers J.M."/>
            <person name="Copetti D."/>
            <person name="Lemansour A."/>
            <person name="Lebrun M."/>
            <person name="Masmoudi K."/>
            <person name="Ferrand S."/>
            <person name="Dhar M.I."/>
            <person name="Fresquez Z.A."/>
            <person name="Rosas U."/>
            <person name="Zhang J."/>
            <person name="Talag J."/>
            <person name="Lee S."/>
            <person name="Kudrna D."/>
            <person name="Powell R.F."/>
            <person name="Leitch I.J."/>
            <person name="Krueger R.R."/>
            <person name="Wing R.A."/>
            <person name="Amiri K.M.A."/>
            <person name="Purugganan M.D."/>
        </authorList>
    </citation>
    <scope>NUCLEOTIDE SEQUENCE [LARGE SCALE GENOMIC DNA]</scope>
    <source>
        <strain evidence="6">cv. Khalas</strain>
    </source>
</reference>
<gene>
    <name evidence="7" type="primary">LOC103696392</name>
</gene>
<accession>A0A8B7BGH2</accession>
<evidence type="ECO:0000259" key="5">
    <source>
        <dbReference type="PROSITE" id="PS51320"/>
    </source>
</evidence>
<evidence type="ECO:0000256" key="3">
    <source>
        <dbReference type="ARBA" id="ARBA00022843"/>
    </source>
</evidence>
<comment type="domain">
    <text evidence="4">The jas domain is required for interaction with COI1.</text>
</comment>
<feature type="domain" description="Tify" evidence="5">
    <location>
        <begin position="95"/>
        <end position="129"/>
    </location>
</feature>
<dbReference type="InterPro" id="IPR010399">
    <property type="entry name" value="Tify_dom"/>
</dbReference>
<keyword evidence="6" id="KW-1185">Reference proteome</keyword>
<evidence type="ECO:0000313" key="6">
    <source>
        <dbReference type="Proteomes" id="UP000228380"/>
    </source>
</evidence>
<keyword evidence="2 4" id="KW-1184">Jasmonic acid signaling pathway</keyword>
<dbReference type="OrthoDB" id="1914366at2759"/>
<dbReference type="GO" id="GO:0009611">
    <property type="term" value="P:response to wounding"/>
    <property type="evidence" value="ECO:0007669"/>
    <property type="project" value="UniProtKB-UniRule"/>
</dbReference>
<dbReference type="AlphaFoldDB" id="A0A8B7BGH2"/>
<dbReference type="Pfam" id="PF06200">
    <property type="entry name" value="tify"/>
    <property type="match status" value="1"/>
</dbReference>
<dbReference type="Proteomes" id="UP000228380">
    <property type="component" value="Chromosome 10"/>
</dbReference>
<dbReference type="SMART" id="SM00979">
    <property type="entry name" value="TIFY"/>
    <property type="match status" value="1"/>
</dbReference>
<proteinExistence type="inferred from homology"/>
<evidence type="ECO:0000313" key="7">
    <source>
        <dbReference type="RefSeq" id="XP_008776226.1"/>
    </source>
</evidence>
<sequence>MSRATVELDFFGLEKEDAARFRPVKPRSSIRGIQSAISGINPQLLRSVLASGGGSVMFQPPAPAAPESRRLFLSPPPSPPLPLLIPASSKTTNESPSVTAPLTIFYNGTVNVFHVAQDRAESVINLAEDVNRVNIREFGLLEKLNGDLPMARKKSLQRFMEKRKERLTALGPYEGKTEKTTAMDVVTASNF</sequence>
<protein>
    <recommendedName>
        <fullName evidence="4">Protein TIFY</fullName>
    </recommendedName>
    <alternativeName>
        <fullName evidence="4">Jasmonate ZIM domain-containing protein</fullName>
    </alternativeName>
</protein>
<dbReference type="KEGG" id="pda:103696392"/>
<dbReference type="GO" id="GO:0005634">
    <property type="term" value="C:nucleus"/>
    <property type="evidence" value="ECO:0007669"/>
    <property type="project" value="UniProtKB-SubCell"/>
</dbReference>
<reference evidence="7" key="2">
    <citation type="submission" date="2025-08" db="UniProtKB">
        <authorList>
            <consortium name="RefSeq"/>
        </authorList>
    </citation>
    <scope>IDENTIFICATION</scope>
    <source>
        <tissue evidence="7">Young leaves</tissue>
    </source>
</reference>
<dbReference type="GeneID" id="103696392"/>
<keyword evidence="3" id="KW-0832">Ubl conjugation</keyword>
<dbReference type="Pfam" id="PF09425">
    <property type="entry name" value="Jas_motif"/>
    <property type="match status" value="1"/>
</dbReference>